<name>A0A261UQZ8_9BORD</name>
<dbReference type="OrthoDB" id="8875582at2"/>
<dbReference type="Proteomes" id="UP000215767">
    <property type="component" value="Unassembled WGS sequence"/>
</dbReference>
<dbReference type="InterPro" id="IPR036397">
    <property type="entry name" value="RNaseH_sf"/>
</dbReference>
<accession>A0A261UQZ8</accession>
<dbReference type="Gene3D" id="3.30.420.10">
    <property type="entry name" value="Ribonuclease H-like superfamily/Ribonuclease H"/>
    <property type="match status" value="1"/>
</dbReference>
<reference evidence="3" key="1">
    <citation type="submission" date="2017-05" db="EMBL/GenBank/DDBJ databases">
        <title>Complete and WGS of Bordetella genogroups.</title>
        <authorList>
            <person name="Spilker T."/>
            <person name="Lipuma J."/>
        </authorList>
    </citation>
    <scope>NUCLEOTIDE SEQUENCE [LARGE SCALE GENOMIC DNA]</scope>
    <source>
        <strain evidence="3">AU8856</strain>
    </source>
</reference>
<feature type="domain" description="Integrase catalytic" evidence="1">
    <location>
        <begin position="156"/>
        <end position="337"/>
    </location>
</feature>
<sequence length="505" mass="56904">MQLRPSTRNRQRYCNAPPAEKRHLLDEFVALTGYHRKYAIRILGCAPGVCASPSVRNRVYDEAVRQALIVLWEAGDRICSKRLKELIPILIEAMERHGHLSLDPLVKDKLLSISAATIDRILRKTREQIDGQRRRRTGVGSAIRRSVPVRTFADWRDPAPGYFEVDMVEHCGGPKQDGNFVHSLVLTDIATGWTECVALPVRNQSLVVQGLIKAAADLPFAMRGIDTDNDSAFMNQTVFDYCCGHDLELTRSRAYKKNDQAWVEQKNGSIVRRLVGYGRLSGVPATQALAELYAVSRLYINFFQPSFKLKSKRRDGARVSKTYYTPKTPCERLLAMEEVDEEVKATLRTQFVRLDPVALLQAIRAAQCALADLAAHGVVGACPPVPPLATFLESLTMAWQNGEVRPTHRKQAGAHHWWRTRTDPFEQAWPLIEYWLESEPAATARELMERLAATMPDVYVGTTQLRTLQRRIKDWRAMRANALVLGHLQRTSNPEPGRHGGLAQG</sequence>
<gene>
    <name evidence="2" type="ORF">CAL28_07625</name>
</gene>
<dbReference type="EMBL" id="NEVS01000003">
    <property type="protein sequence ID" value="OZI64318.1"/>
    <property type="molecule type" value="Genomic_DNA"/>
</dbReference>
<dbReference type="InterPro" id="IPR012337">
    <property type="entry name" value="RNaseH-like_sf"/>
</dbReference>
<proteinExistence type="predicted"/>
<organism evidence="2 3">
    <name type="scientific">Bordetella genomosp. 11</name>
    <dbReference type="NCBI Taxonomy" id="1416808"/>
    <lineage>
        <taxon>Bacteria</taxon>
        <taxon>Pseudomonadati</taxon>
        <taxon>Pseudomonadota</taxon>
        <taxon>Betaproteobacteria</taxon>
        <taxon>Burkholderiales</taxon>
        <taxon>Alcaligenaceae</taxon>
        <taxon>Bordetella</taxon>
    </lineage>
</organism>
<comment type="caution">
    <text evidence="2">The sequence shown here is derived from an EMBL/GenBank/DDBJ whole genome shotgun (WGS) entry which is preliminary data.</text>
</comment>
<dbReference type="PROSITE" id="PS50994">
    <property type="entry name" value="INTEGRASE"/>
    <property type="match status" value="1"/>
</dbReference>
<dbReference type="InterPro" id="IPR001584">
    <property type="entry name" value="Integrase_cat-core"/>
</dbReference>
<evidence type="ECO:0000259" key="1">
    <source>
        <dbReference type="PROSITE" id="PS50994"/>
    </source>
</evidence>
<protein>
    <submittedName>
        <fullName evidence="2">Transposase</fullName>
    </submittedName>
</protein>
<dbReference type="AlphaFoldDB" id="A0A261UQZ8"/>
<dbReference type="GO" id="GO:0003676">
    <property type="term" value="F:nucleic acid binding"/>
    <property type="evidence" value="ECO:0007669"/>
    <property type="project" value="InterPro"/>
</dbReference>
<dbReference type="GO" id="GO:0015074">
    <property type="term" value="P:DNA integration"/>
    <property type="evidence" value="ECO:0007669"/>
    <property type="project" value="InterPro"/>
</dbReference>
<evidence type="ECO:0000313" key="3">
    <source>
        <dbReference type="Proteomes" id="UP000215767"/>
    </source>
</evidence>
<evidence type="ECO:0000313" key="2">
    <source>
        <dbReference type="EMBL" id="OZI64318.1"/>
    </source>
</evidence>
<keyword evidence="3" id="KW-1185">Reference proteome</keyword>
<dbReference type="SUPFAM" id="SSF53098">
    <property type="entry name" value="Ribonuclease H-like"/>
    <property type="match status" value="1"/>
</dbReference>